<evidence type="ECO:0000256" key="1">
    <source>
        <dbReference type="SAM" id="Coils"/>
    </source>
</evidence>
<keyword evidence="1" id="KW-0175">Coiled coil</keyword>
<dbReference type="Proteomes" id="UP001470230">
    <property type="component" value="Unassembled WGS sequence"/>
</dbReference>
<keyword evidence="3" id="KW-1185">Reference proteome</keyword>
<dbReference type="Gene3D" id="2.60.120.260">
    <property type="entry name" value="Galactose-binding domain-like"/>
    <property type="match status" value="1"/>
</dbReference>
<dbReference type="SUPFAM" id="SSF49785">
    <property type="entry name" value="Galactose-binding domain-like"/>
    <property type="match status" value="1"/>
</dbReference>
<proteinExistence type="predicted"/>
<evidence type="ECO:0000313" key="2">
    <source>
        <dbReference type="EMBL" id="KAK8842005.1"/>
    </source>
</evidence>
<dbReference type="EMBL" id="JAPFFF010000039">
    <property type="protein sequence ID" value="KAK8842005.1"/>
    <property type="molecule type" value="Genomic_DNA"/>
</dbReference>
<feature type="coiled-coil region" evidence="1">
    <location>
        <begin position="135"/>
        <end position="244"/>
    </location>
</feature>
<gene>
    <name evidence="2" type="ORF">M9Y10_026218</name>
</gene>
<sequence length="438" mass="52295">MNQNQKEFDANGYEELISEHLTKYVQDEQFLLLSLPSLHRILTKYQLKKSSTDKTYPPEIYEFLFKCLDKFGQKASVLFENIDFGSGKVEYMKRLLSEKYSKIFDFHFINTSYNKTMFDMQNEFLQKEERLKIEQDQIKSENILIKNELEKIKEEKVEQEKKFDNLIQALQMEVKKLSEKLDQQNQRIEILESQKNEISKTTNLETKGIRDELNNQERKFNDKLNELQTNINEISEKLNQQNKEEEQFKIIDESNAQRIHCEYKGDSDLNGIFAYLKDLVILSAGGEKNSRYPLQNLIINNDNNFLNTINQDTHNTKKDGWILFDFGPYRKIDLHSYLIRSSYNYPSSSYQPKTWRIMGSNDNENWKHLDRRLNDDSLNGPAIIHHFECQNSQYGKSVNRYRYIKYMQEDNWCDGKSEQINPYNIHLKFFELYGDIYE</sequence>
<accession>A0ABR2H704</accession>
<evidence type="ECO:0000313" key="3">
    <source>
        <dbReference type="Proteomes" id="UP001470230"/>
    </source>
</evidence>
<dbReference type="InterPro" id="IPR008979">
    <property type="entry name" value="Galactose-bd-like_sf"/>
</dbReference>
<comment type="caution">
    <text evidence="2">The sequence shown here is derived from an EMBL/GenBank/DDBJ whole genome shotgun (WGS) entry which is preliminary data.</text>
</comment>
<organism evidence="2 3">
    <name type="scientific">Tritrichomonas musculus</name>
    <dbReference type="NCBI Taxonomy" id="1915356"/>
    <lineage>
        <taxon>Eukaryota</taxon>
        <taxon>Metamonada</taxon>
        <taxon>Parabasalia</taxon>
        <taxon>Tritrichomonadida</taxon>
        <taxon>Tritrichomonadidae</taxon>
        <taxon>Tritrichomonas</taxon>
    </lineage>
</organism>
<name>A0ABR2H704_9EUKA</name>
<evidence type="ECO:0008006" key="4">
    <source>
        <dbReference type="Google" id="ProtNLM"/>
    </source>
</evidence>
<protein>
    <recommendedName>
        <fullName evidence="4">F5/8 type C domain-containing protein</fullName>
    </recommendedName>
</protein>
<reference evidence="2 3" key="1">
    <citation type="submission" date="2024-04" db="EMBL/GenBank/DDBJ databases">
        <title>Tritrichomonas musculus Genome.</title>
        <authorList>
            <person name="Alves-Ferreira E."/>
            <person name="Grigg M."/>
            <person name="Lorenzi H."/>
            <person name="Galac M."/>
        </authorList>
    </citation>
    <scope>NUCLEOTIDE SEQUENCE [LARGE SCALE GENOMIC DNA]</scope>
    <source>
        <strain evidence="2 3">EAF2021</strain>
    </source>
</reference>